<dbReference type="Proteomes" id="UP001517247">
    <property type="component" value="Unassembled WGS sequence"/>
</dbReference>
<organism evidence="1 2">
    <name type="scientific">Pedobacter ureilyticus</name>
    <dbReference type="NCBI Taxonomy" id="1393051"/>
    <lineage>
        <taxon>Bacteria</taxon>
        <taxon>Pseudomonadati</taxon>
        <taxon>Bacteroidota</taxon>
        <taxon>Sphingobacteriia</taxon>
        <taxon>Sphingobacteriales</taxon>
        <taxon>Sphingobacteriaceae</taxon>
        <taxon>Pedobacter</taxon>
    </lineage>
</organism>
<gene>
    <name evidence="1" type="ORF">E6A44_011855</name>
</gene>
<evidence type="ECO:0000313" key="2">
    <source>
        <dbReference type="Proteomes" id="UP001517247"/>
    </source>
</evidence>
<proteinExistence type="predicted"/>
<reference evidence="1 2" key="1">
    <citation type="submission" date="2024-12" db="EMBL/GenBank/DDBJ databases">
        <authorList>
            <person name="Hu S."/>
        </authorList>
    </citation>
    <scope>NUCLEOTIDE SEQUENCE [LARGE SCALE GENOMIC DNA]</scope>
    <source>
        <strain evidence="1 2">THG-T11</strain>
    </source>
</reference>
<evidence type="ECO:0000313" key="1">
    <source>
        <dbReference type="EMBL" id="MFN0256272.1"/>
    </source>
</evidence>
<dbReference type="RefSeq" id="WP_138723391.1">
    <property type="nucleotide sequence ID" value="NZ_SSHJ02000007.1"/>
</dbReference>
<protein>
    <submittedName>
        <fullName evidence="1">Uncharacterized protein</fullName>
    </submittedName>
</protein>
<accession>A0ABW9JAK1</accession>
<sequence length="87" mass="10239">MEEGRFQVIKGYKFGSGTYIVKNSSEIEFKDENIWTTEFDWALLLNGNYKYNFKGSELILTKFINGGACFLCKDLANNRYQYKLKRK</sequence>
<keyword evidence="2" id="KW-1185">Reference proteome</keyword>
<name>A0ABW9JAK1_9SPHI</name>
<comment type="caution">
    <text evidence="1">The sequence shown here is derived from an EMBL/GenBank/DDBJ whole genome shotgun (WGS) entry which is preliminary data.</text>
</comment>
<dbReference type="EMBL" id="SSHJ02000007">
    <property type="protein sequence ID" value="MFN0256272.1"/>
    <property type="molecule type" value="Genomic_DNA"/>
</dbReference>